<dbReference type="Pfam" id="PF00496">
    <property type="entry name" value="SBP_bac_5"/>
    <property type="match status" value="1"/>
</dbReference>
<dbReference type="GO" id="GO:0030288">
    <property type="term" value="C:outer membrane-bounded periplasmic space"/>
    <property type="evidence" value="ECO:0007669"/>
    <property type="project" value="UniProtKB-ARBA"/>
</dbReference>
<dbReference type="Gene3D" id="3.10.105.10">
    <property type="entry name" value="Dipeptide-binding Protein, Domain 3"/>
    <property type="match status" value="1"/>
</dbReference>
<dbReference type="GO" id="GO:1904680">
    <property type="term" value="F:peptide transmembrane transporter activity"/>
    <property type="evidence" value="ECO:0007669"/>
    <property type="project" value="TreeGrafter"/>
</dbReference>
<dbReference type="InterPro" id="IPR030678">
    <property type="entry name" value="Peptide/Ni-bd"/>
</dbReference>
<dbReference type="GO" id="GO:0043190">
    <property type="term" value="C:ATP-binding cassette (ABC) transporter complex"/>
    <property type="evidence" value="ECO:0007669"/>
    <property type="project" value="InterPro"/>
</dbReference>
<comment type="subcellular location">
    <subcellularLocation>
        <location evidence="1">Periplasm</location>
    </subcellularLocation>
</comment>
<feature type="signal peptide" evidence="5">
    <location>
        <begin position="1"/>
        <end position="22"/>
    </location>
</feature>
<dbReference type="Gene3D" id="3.40.190.10">
    <property type="entry name" value="Periplasmic binding protein-like II"/>
    <property type="match status" value="1"/>
</dbReference>
<evidence type="ECO:0000259" key="6">
    <source>
        <dbReference type="Pfam" id="PF00496"/>
    </source>
</evidence>
<dbReference type="RefSeq" id="WP_057794025.1">
    <property type="nucleotide sequence ID" value="NZ_LAXJ01000012.1"/>
</dbReference>
<organism evidence="7 8">
    <name type="scientific">Roseovarius atlanticus</name>
    <dbReference type="NCBI Taxonomy" id="1641875"/>
    <lineage>
        <taxon>Bacteria</taxon>
        <taxon>Pseudomonadati</taxon>
        <taxon>Pseudomonadota</taxon>
        <taxon>Alphaproteobacteria</taxon>
        <taxon>Rhodobacterales</taxon>
        <taxon>Roseobacteraceae</taxon>
        <taxon>Roseovarius</taxon>
    </lineage>
</organism>
<keyword evidence="3" id="KW-0813">Transport</keyword>
<comment type="similarity">
    <text evidence="2">Belongs to the bacterial solute-binding protein 5 family.</text>
</comment>
<dbReference type="Proteomes" id="UP000051295">
    <property type="component" value="Unassembled WGS sequence"/>
</dbReference>
<dbReference type="PANTHER" id="PTHR30290">
    <property type="entry name" value="PERIPLASMIC BINDING COMPONENT OF ABC TRANSPORTER"/>
    <property type="match status" value="1"/>
</dbReference>
<dbReference type="STRING" id="1641875.XM53_13120"/>
<dbReference type="CDD" id="cd08513">
    <property type="entry name" value="PBP2_thermophilic_Hb8_like"/>
    <property type="match status" value="1"/>
</dbReference>
<comment type="caution">
    <text evidence="7">The sequence shown here is derived from an EMBL/GenBank/DDBJ whole genome shotgun (WGS) entry which is preliminary data.</text>
</comment>
<accession>A0A0T5NTU8</accession>
<keyword evidence="8" id="KW-1185">Reference proteome</keyword>
<dbReference type="PIRSF" id="PIRSF002741">
    <property type="entry name" value="MppA"/>
    <property type="match status" value="1"/>
</dbReference>
<dbReference type="AlphaFoldDB" id="A0A0T5NTU8"/>
<name>A0A0T5NTU8_9RHOB</name>
<sequence length="568" mass="61978">MQFGLKVALAVVACVMGQAAVAERASDGQVNLIFWQAPSIMNPYLTGGIKDIESASLVLEPLARYDETGTMIPWLVAEIPTVENGGVAEDFKSITWRLRDNLTWSDGTPVTASDVAFTWSYCTADGGGCAHVDKFSGIADIETPNDRTVVIRFDEAKPFPYDAFVGASSPILQADQFADCLGDRAPTCTEANFYPIGTGPFVVDDFRTGDAVRMSANPYYRDPAKPAFASLMIKGGGTAENAARAVLETADYDYAWNLQLPPEVLDGMQAAGRGEVVAAFGTLVERVVLNLTDPSSALGDERSTLAHPHPFLTDISVRQALSMAIDRAILVEIGYGEAGRVTCNILPAPEIYASDANEACKMQDVEGAKALLDSAGWTDSDGDGVRDKDGVALRLLFQTSTNAVRQTFQAAIKSWWSELGVETELRNVDGNVFFGSDPNSPDTYQKFYADVQMYAQMFDGTDPEAYMASWTCERIPTPDNQWQGTNMPRYCNEAFDELVSEMRETGGLEVRAELARAMNDMLIQDYVILPLVHRGRVSAHVNSLGGVVLNAWDSELWNAADWYRIETD</sequence>
<dbReference type="GO" id="GO:0015833">
    <property type="term" value="P:peptide transport"/>
    <property type="evidence" value="ECO:0007669"/>
    <property type="project" value="TreeGrafter"/>
</dbReference>
<feature type="domain" description="Solute-binding protein family 5" evidence="6">
    <location>
        <begin position="86"/>
        <end position="471"/>
    </location>
</feature>
<dbReference type="FunFam" id="3.10.105.10:FF:000006">
    <property type="entry name" value="Peptide ABC transporter substrate-binding protein"/>
    <property type="match status" value="1"/>
</dbReference>
<evidence type="ECO:0000313" key="7">
    <source>
        <dbReference type="EMBL" id="KRS12174.1"/>
    </source>
</evidence>
<dbReference type="SUPFAM" id="SSF53850">
    <property type="entry name" value="Periplasmic binding protein-like II"/>
    <property type="match status" value="1"/>
</dbReference>
<proteinExistence type="inferred from homology"/>
<dbReference type="OrthoDB" id="9803988at2"/>
<evidence type="ECO:0000256" key="3">
    <source>
        <dbReference type="ARBA" id="ARBA00022448"/>
    </source>
</evidence>
<dbReference type="EMBL" id="LAXJ01000012">
    <property type="protein sequence ID" value="KRS12174.1"/>
    <property type="molecule type" value="Genomic_DNA"/>
</dbReference>
<gene>
    <name evidence="7" type="ORF">XM53_13120</name>
</gene>
<evidence type="ECO:0000313" key="8">
    <source>
        <dbReference type="Proteomes" id="UP000051295"/>
    </source>
</evidence>
<dbReference type="PATRIC" id="fig|1641875.4.peg.415"/>
<reference evidence="7 8" key="1">
    <citation type="submission" date="2015-04" db="EMBL/GenBank/DDBJ databases">
        <title>The draft genome sequence of Roseovarius sp.R12b.</title>
        <authorList>
            <person name="Li G."/>
            <person name="Lai Q."/>
            <person name="Shao Z."/>
            <person name="Yan P."/>
        </authorList>
    </citation>
    <scope>NUCLEOTIDE SEQUENCE [LARGE SCALE GENOMIC DNA]</scope>
    <source>
        <strain evidence="7 8">R12B</strain>
    </source>
</reference>
<keyword evidence="4 5" id="KW-0732">Signal</keyword>
<protein>
    <submittedName>
        <fullName evidence="7">Peptide ABC transporter</fullName>
    </submittedName>
</protein>
<evidence type="ECO:0000256" key="5">
    <source>
        <dbReference type="SAM" id="SignalP"/>
    </source>
</evidence>
<dbReference type="InterPro" id="IPR039424">
    <property type="entry name" value="SBP_5"/>
</dbReference>
<evidence type="ECO:0000256" key="4">
    <source>
        <dbReference type="ARBA" id="ARBA00022729"/>
    </source>
</evidence>
<dbReference type="PANTHER" id="PTHR30290:SF65">
    <property type="entry name" value="MONOACYL PHOSPHATIDYLINOSITOL TETRAMANNOSIDE-BINDING PROTEIN LPQW-RELATED"/>
    <property type="match status" value="1"/>
</dbReference>
<evidence type="ECO:0000256" key="1">
    <source>
        <dbReference type="ARBA" id="ARBA00004418"/>
    </source>
</evidence>
<dbReference type="InterPro" id="IPR000914">
    <property type="entry name" value="SBP_5_dom"/>
</dbReference>
<evidence type="ECO:0000256" key="2">
    <source>
        <dbReference type="ARBA" id="ARBA00005695"/>
    </source>
</evidence>
<feature type="chain" id="PRO_5006663895" evidence="5">
    <location>
        <begin position="23"/>
        <end position="568"/>
    </location>
</feature>